<dbReference type="EC" id="2.1.1.199" evidence="6"/>
<proteinExistence type="inferred from homology"/>
<comment type="similarity">
    <text evidence="1 6">Belongs to the methyltransferase superfamily. RsmH family.</text>
</comment>
<keyword evidence="3 6" id="KW-0489">Methyltransferase</keyword>
<keyword evidence="2 6" id="KW-0698">rRNA processing</keyword>
<dbReference type="NCBIfam" id="TIGR00006">
    <property type="entry name" value="16S rRNA (cytosine(1402)-N(4))-methyltransferase RsmH"/>
    <property type="match status" value="1"/>
</dbReference>
<dbReference type="PANTHER" id="PTHR11265:SF0">
    <property type="entry name" value="12S RRNA N4-METHYLCYTIDINE METHYLTRANSFERASE"/>
    <property type="match status" value="1"/>
</dbReference>
<evidence type="ECO:0000256" key="6">
    <source>
        <dbReference type="HAMAP-Rule" id="MF_01007"/>
    </source>
</evidence>
<keyword evidence="8" id="KW-1185">Reference proteome</keyword>
<dbReference type="Gene3D" id="3.40.50.150">
    <property type="entry name" value="Vaccinia Virus protein VP39"/>
    <property type="match status" value="1"/>
</dbReference>
<gene>
    <name evidence="6 7" type="primary">rsmH</name>
    <name evidence="7" type="ORF">QTP81_02740</name>
</gene>
<comment type="catalytic activity">
    <reaction evidence="6">
        <text>cytidine(1402) in 16S rRNA + S-adenosyl-L-methionine = N(4)-methylcytidine(1402) in 16S rRNA + S-adenosyl-L-homocysteine + H(+)</text>
        <dbReference type="Rhea" id="RHEA:42928"/>
        <dbReference type="Rhea" id="RHEA-COMP:10286"/>
        <dbReference type="Rhea" id="RHEA-COMP:10287"/>
        <dbReference type="ChEBI" id="CHEBI:15378"/>
        <dbReference type="ChEBI" id="CHEBI:57856"/>
        <dbReference type="ChEBI" id="CHEBI:59789"/>
        <dbReference type="ChEBI" id="CHEBI:74506"/>
        <dbReference type="ChEBI" id="CHEBI:82748"/>
        <dbReference type="EC" id="2.1.1.199"/>
    </reaction>
</comment>
<evidence type="ECO:0000256" key="5">
    <source>
        <dbReference type="ARBA" id="ARBA00022691"/>
    </source>
</evidence>
<dbReference type="Gene3D" id="1.10.150.170">
    <property type="entry name" value="Putative methyltransferase TM0872, insert domain"/>
    <property type="match status" value="1"/>
</dbReference>
<dbReference type="HAMAP" id="MF_01007">
    <property type="entry name" value="16SrRNA_methyltr_H"/>
    <property type="match status" value="1"/>
</dbReference>
<evidence type="ECO:0000313" key="8">
    <source>
        <dbReference type="Proteomes" id="UP001234343"/>
    </source>
</evidence>
<feature type="binding site" evidence="6">
    <location>
        <position position="110"/>
    </location>
    <ligand>
        <name>S-adenosyl-L-methionine</name>
        <dbReference type="ChEBI" id="CHEBI:59789"/>
    </ligand>
</feature>
<dbReference type="InterPro" id="IPR023397">
    <property type="entry name" value="SAM-dep_MeTrfase_MraW_recog"/>
</dbReference>
<dbReference type="InterPro" id="IPR002903">
    <property type="entry name" value="RsmH"/>
</dbReference>
<comment type="function">
    <text evidence="6">Specifically methylates the N4 position of cytidine in position 1402 (C1402) of 16S rRNA.</text>
</comment>
<protein>
    <recommendedName>
        <fullName evidence="6">Ribosomal RNA small subunit methyltransferase H</fullName>
        <ecNumber evidence="6">2.1.1.199</ecNumber>
    </recommendedName>
    <alternativeName>
        <fullName evidence="6">16S rRNA m(4)C1402 methyltransferase</fullName>
    </alternativeName>
    <alternativeName>
        <fullName evidence="6">rRNA (cytosine-N(4)-)-methyltransferase RsmH</fullName>
    </alternativeName>
</protein>
<evidence type="ECO:0000313" key="7">
    <source>
        <dbReference type="EMBL" id="MDM7859522.1"/>
    </source>
</evidence>
<evidence type="ECO:0000256" key="1">
    <source>
        <dbReference type="ARBA" id="ARBA00010396"/>
    </source>
</evidence>
<keyword evidence="6" id="KW-0963">Cytoplasm</keyword>
<dbReference type="PANTHER" id="PTHR11265">
    <property type="entry name" value="S-ADENOSYL-METHYLTRANSFERASE MRAW"/>
    <property type="match status" value="1"/>
</dbReference>
<evidence type="ECO:0000256" key="4">
    <source>
        <dbReference type="ARBA" id="ARBA00022679"/>
    </source>
</evidence>
<dbReference type="InterPro" id="IPR029063">
    <property type="entry name" value="SAM-dependent_MTases_sf"/>
</dbReference>
<sequence>MTQAEFEHRSVLLNESIQALNIQPDGIYIDATFGRGGHSQAILEQLSNEGQLLAFDRDPMAIESAQRFANDKRFTIIHRPFSDMAEVVAERGLTGRVNGVLMDLGVSSPQLDDASRGFSFMREGPLDMRMDTTRGISAAEWLADADIQDITQVLKEFGEEKFGKRIAHAIVESRAETPLTTTKQLAELIDRAVPVKDKFKHPATRAFQGIRIYINAELEQLREGLKGAVAALAQGGRLAVISFHSLEDRMVKRFMREQSKGKDLPLGLPVTQAEIDADKVLKLMSKAIKPSKEELAYNVRARSSVLRVAEKL</sequence>
<dbReference type="RefSeq" id="WP_289363558.1">
    <property type="nucleotide sequence ID" value="NZ_JAUCBP010000002.1"/>
</dbReference>
<feature type="binding site" evidence="6">
    <location>
        <begin position="36"/>
        <end position="38"/>
    </location>
    <ligand>
        <name>S-adenosyl-L-methionine</name>
        <dbReference type="ChEBI" id="CHEBI:59789"/>
    </ligand>
</feature>
<keyword evidence="4 6" id="KW-0808">Transferase</keyword>
<organism evidence="7 8">
    <name type="scientific">Alteromonas arenosi</name>
    <dbReference type="NCBI Taxonomy" id="3055817"/>
    <lineage>
        <taxon>Bacteria</taxon>
        <taxon>Pseudomonadati</taxon>
        <taxon>Pseudomonadota</taxon>
        <taxon>Gammaproteobacteria</taxon>
        <taxon>Alteromonadales</taxon>
        <taxon>Alteromonadaceae</taxon>
        <taxon>Alteromonas/Salinimonas group</taxon>
        <taxon>Alteromonas</taxon>
    </lineage>
</organism>
<dbReference type="PIRSF" id="PIRSF004486">
    <property type="entry name" value="MraW"/>
    <property type="match status" value="1"/>
</dbReference>
<keyword evidence="5 6" id="KW-0949">S-adenosyl-L-methionine</keyword>
<feature type="binding site" evidence="6">
    <location>
        <position position="81"/>
    </location>
    <ligand>
        <name>S-adenosyl-L-methionine</name>
        <dbReference type="ChEBI" id="CHEBI:59789"/>
    </ligand>
</feature>
<dbReference type="Pfam" id="PF01795">
    <property type="entry name" value="Methyltransf_5"/>
    <property type="match status" value="1"/>
</dbReference>
<evidence type="ECO:0000256" key="3">
    <source>
        <dbReference type="ARBA" id="ARBA00022603"/>
    </source>
</evidence>
<dbReference type="SUPFAM" id="SSF53335">
    <property type="entry name" value="S-adenosyl-L-methionine-dependent methyltransferases"/>
    <property type="match status" value="1"/>
</dbReference>
<dbReference type="SUPFAM" id="SSF81799">
    <property type="entry name" value="Putative methyltransferase TM0872, insert domain"/>
    <property type="match status" value="1"/>
</dbReference>
<dbReference type="EMBL" id="JAUCBP010000002">
    <property type="protein sequence ID" value="MDM7859522.1"/>
    <property type="molecule type" value="Genomic_DNA"/>
</dbReference>
<comment type="subcellular location">
    <subcellularLocation>
        <location evidence="6">Cytoplasm</location>
    </subcellularLocation>
</comment>
<dbReference type="GO" id="GO:0008168">
    <property type="term" value="F:methyltransferase activity"/>
    <property type="evidence" value="ECO:0007669"/>
    <property type="project" value="UniProtKB-KW"/>
</dbReference>
<reference evidence="7 8" key="1">
    <citation type="submission" date="2023-06" db="EMBL/GenBank/DDBJ databases">
        <title>Alteromonas sp. ASW11-36 isolated from intertidal sand.</title>
        <authorList>
            <person name="Li Y."/>
        </authorList>
    </citation>
    <scope>NUCLEOTIDE SEQUENCE [LARGE SCALE GENOMIC DNA]</scope>
    <source>
        <strain evidence="7 8">ASW11-36</strain>
    </source>
</reference>
<dbReference type="Proteomes" id="UP001234343">
    <property type="component" value="Unassembled WGS sequence"/>
</dbReference>
<name>A0ABT7STK5_9ALTE</name>
<dbReference type="GO" id="GO:0032259">
    <property type="term" value="P:methylation"/>
    <property type="evidence" value="ECO:0007669"/>
    <property type="project" value="UniProtKB-KW"/>
</dbReference>
<comment type="caution">
    <text evidence="7">The sequence shown here is derived from an EMBL/GenBank/DDBJ whole genome shotgun (WGS) entry which is preliminary data.</text>
</comment>
<accession>A0ABT7STK5</accession>
<evidence type="ECO:0000256" key="2">
    <source>
        <dbReference type="ARBA" id="ARBA00022552"/>
    </source>
</evidence>
<feature type="binding site" evidence="6">
    <location>
        <position position="103"/>
    </location>
    <ligand>
        <name>S-adenosyl-L-methionine</name>
        <dbReference type="ChEBI" id="CHEBI:59789"/>
    </ligand>
</feature>
<feature type="binding site" evidence="6">
    <location>
        <position position="56"/>
    </location>
    <ligand>
        <name>S-adenosyl-L-methionine</name>
        <dbReference type="ChEBI" id="CHEBI:59789"/>
    </ligand>
</feature>